<keyword evidence="5 8" id="KW-0812">Transmembrane</keyword>
<keyword evidence="4" id="KW-0997">Cell inner membrane</keyword>
<evidence type="ECO:0000256" key="1">
    <source>
        <dbReference type="ARBA" id="ARBA00004429"/>
    </source>
</evidence>
<dbReference type="CDD" id="cd06261">
    <property type="entry name" value="TM_PBP2"/>
    <property type="match status" value="2"/>
</dbReference>
<keyword evidence="7 8" id="KW-0472">Membrane</keyword>
<evidence type="ECO:0000256" key="4">
    <source>
        <dbReference type="ARBA" id="ARBA00022519"/>
    </source>
</evidence>
<feature type="transmembrane region" description="Helical" evidence="8">
    <location>
        <begin position="534"/>
        <end position="552"/>
    </location>
</feature>
<dbReference type="InterPro" id="IPR000515">
    <property type="entry name" value="MetI-like"/>
</dbReference>
<evidence type="ECO:0000256" key="8">
    <source>
        <dbReference type="RuleBase" id="RU363032"/>
    </source>
</evidence>
<comment type="subcellular location">
    <subcellularLocation>
        <location evidence="1">Cell inner membrane</location>
        <topology evidence="1">Multi-pass membrane protein</topology>
    </subcellularLocation>
    <subcellularLocation>
        <location evidence="8">Cell membrane</location>
        <topology evidence="8">Multi-pass membrane protein</topology>
    </subcellularLocation>
</comment>
<keyword evidence="2 8" id="KW-0813">Transport</keyword>
<feature type="transmembrane region" description="Helical" evidence="8">
    <location>
        <begin position="248"/>
        <end position="268"/>
    </location>
</feature>
<dbReference type="GO" id="GO:0055085">
    <property type="term" value="P:transmembrane transport"/>
    <property type="evidence" value="ECO:0007669"/>
    <property type="project" value="InterPro"/>
</dbReference>
<keyword evidence="3" id="KW-1003">Cell membrane</keyword>
<comment type="caution">
    <text evidence="10">The sequence shown here is derived from an EMBL/GenBank/DDBJ whole genome shotgun (WGS) entry which is preliminary data.</text>
</comment>
<dbReference type="SUPFAM" id="SSF161098">
    <property type="entry name" value="MetI-like"/>
    <property type="match status" value="2"/>
</dbReference>
<dbReference type="RefSeq" id="WP_185779163.1">
    <property type="nucleotide sequence ID" value="NZ_JACJUU010000003.1"/>
</dbReference>
<dbReference type="GO" id="GO:0005886">
    <property type="term" value="C:plasma membrane"/>
    <property type="evidence" value="ECO:0007669"/>
    <property type="project" value="UniProtKB-SubCell"/>
</dbReference>
<dbReference type="PANTHER" id="PTHR43357">
    <property type="entry name" value="INNER MEMBRANE ABC TRANSPORTER PERMEASE PROTEIN YDCV"/>
    <property type="match status" value="1"/>
</dbReference>
<feature type="transmembrane region" description="Helical" evidence="8">
    <location>
        <begin position="387"/>
        <end position="406"/>
    </location>
</feature>
<dbReference type="AlphaFoldDB" id="A0A842HNY9"/>
<gene>
    <name evidence="10" type="ORF">GTU67_05810</name>
</gene>
<evidence type="ECO:0000256" key="5">
    <source>
        <dbReference type="ARBA" id="ARBA00022692"/>
    </source>
</evidence>
<reference evidence="10 11" key="1">
    <citation type="submission" date="2020-08" db="EMBL/GenBank/DDBJ databases">
        <title>Paraeoetvoesia sp. YC-7-48 draft genome sequence.</title>
        <authorList>
            <person name="Yao L."/>
        </authorList>
    </citation>
    <scope>NUCLEOTIDE SEQUENCE [LARGE SCALE GENOMIC DNA]</scope>
    <source>
        <strain evidence="11">YC-7-48</strain>
    </source>
</reference>
<dbReference type="PROSITE" id="PS50928">
    <property type="entry name" value="ABC_TM1"/>
    <property type="match status" value="2"/>
</dbReference>
<organism evidence="10 11">
    <name type="scientific">Pusillimonas minor</name>
    <dbReference type="NCBI Taxonomy" id="2697024"/>
    <lineage>
        <taxon>Bacteria</taxon>
        <taxon>Pseudomonadati</taxon>
        <taxon>Pseudomonadota</taxon>
        <taxon>Betaproteobacteria</taxon>
        <taxon>Burkholderiales</taxon>
        <taxon>Alcaligenaceae</taxon>
        <taxon>Pusillimonas</taxon>
    </lineage>
</organism>
<dbReference type="Gene3D" id="1.10.3720.10">
    <property type="entry name" value="MetI-like"/>
    <property type="match status" value="2"/>
</dbReference>
<evidence type="ECO:0000256" key="7">
    <source>
        <dbReference type="ARBA" id="ARBA00023136"/>
    </source>
</evidence>
<accession>A0A842HNY9</accession>
<feature type="transmembrane region" description="Helical" evidence="8">
    <location>
        <begin position="154"/>
        <end position="174"/>
    </location>
</feature>
<feature type="transmembrane region" description="Helical" evidence="8">
    <location>
        <begin position="294"/>
        <end position="320"/>
    </location>
</feature>
<feature type="transmembrane region" description="Helical" evidence="8">
    <location>
        <begin position="426"/>
        <end position="450"/>
    </location>
</feature>
<feature type="domain" description="ABC transmembrane type-1" evidence="9">
    <location>
        <begin position="341"/>
        <end position="553"/>
    </location>
</feature>
<dbReference type="PANTHER" id="PTHR43357:SF3">
    <property type="entry name" value="FE(3+)-TRANSPORT SYSTEM PERMEASE PROTEIN FBPB 2"/>
    <property type="match status" value="1"/>
</dbReference>
<protein>
    <submittedName>
        <fullName evidence="10">Iron ABC transporter permease</fullName>
    </submittedName>
</protein>
<evidence type="ECO:0000256" key="6">
    <source>
        <dbReference type="ARBA" id="ARBA00022989"/>
    </source>
</evidence>
<keyword evidence="6 8" id="KW-1133">Transmembrane helix</keyword>
<comment type="similarity">
    <text evidence="8">Belongs to the binding-protein-dependent transport system permease family.</text>
</comment>
<evidence type="ECO:0000256" key="3">
    <source>
        <dbReference type="ARBA" id="ARBA00022475"/>
    </source>
</evidence>
<keyword evidence="11" id="KW-1185">Reference proteome</keyword>
<dbReference type="InterPro" id="IPR035906">
    <property type="entry name" value="MetI-like_sf"/>
</dbReference>
<dbReference type="Pfam" id="PF00528">
    <property type="entry name" value="BPD_transp_1"/>
    <property type="match status" value="2"/>
</dbReference>
<proteinExistence type="inferred from homology"/>
<feature type="transmembrane region" description="Helical" evidence="8">
    <location>
        <begin position="62"/>
        <end position="90"/>
    </location>
</feature>
<feature type="transmembrane region" description="Helical" evidence="8">
    <location>
        <begin position="20"/>
        <end position="42"/>
    </location>
</feature>
<sequence>MQEAKRLQLRRIFWNSDTGWRLGAIFIALCVVTPILTLGWLASQGSLSHWAHLLNFVIPTAFANTVLLLLGVGVLVTCLGTGAAWLVTAFSFPTQRILSWALLLPLAVPTYIVAFAYLDILHPIGPLQGLIRDILGYSSPREFRLPDLRGLPGAIFLLGFVLYPYVYLSTRVMFATQAASLLEAGRILGLSGRGVFLKVALPLARPAIAVGVSLALLETLNDIGASEFLGVQTLTVSVYTTWVTRSDLAGAAQIALAMLAIVVALILLERHGRKRQRYANTQRMRPIQPKPLKGTAALIAIGLGWAPIIIGFIAPALYLLNQTIKHLHIAGGVSSQLIQSGLNTIGIALVATLVVVVCGIVVTWAARSTRSASPYAFTKLCARVSTVGYALPGTVLAIALLTPINLVDDAIAWVAQWLGNTSPGLWLMGSSTALVCAYAIRFMAISVGGLESGLARIPPSLEQASRLLGETATGTLRRVHLPLLRPAIGAAALLVFVDTMKELPATLLLRPVNFETLATWLYAEAARGTYEEGAVAALAIVLAGLLPVIVLARSQLKSGH</sequence>
<evidence type="ECO:0000259" key="9">
    <source>
        <dbReference type="PROSITE" id="PS50928"/>
    </source>
</evidence>
<dbReference type="EMBL" id="JACJUU010000003">
    <property type="protein sequence ID" value="MBC2769432.1"/>
    <property type="molecule type" value="Genomic_DNA"/>
</dbReference>
<evidence type="ECO:0000256" key="2">
    <source>
        <dbReference type="ARBA" id="ARBA00022448"/>
    </source>
</evidence>
<feature type="transmembrane region" description="Helical" evidence="8">
    <location>
        <begin position="340"/>
        <end position="366"/>
    </location>
</feature>
<feature type="transmembrane region" description="Helical" evidence="8">
    <location>
        <begin position="483"/>
        <end position="500"/>
    </location>
</feature>
<evidence type="ECO:0000313" key="10">
    <source>
        <dbReference type="EMBL" id="MBC2769432.1"/>
    </source>
</evidence>
<evidence type="ECO:0000313" key="11">
    <source>
        <dbReference type="Proteomes" id="UP000545386"/>
    </source>
</evidence>
<name>A0A842HNY9_9BURK</name>
<feature type="domain" description="ABC transmembrane type-1" evidence="9">
    <location>
        <begin position="62"/>
        <end position="267"/>
    </location>
</feature>
<feature type="transmembrane region" description="Helical" evidence="8">
    <location>
        <begin position="195"/>
        <end position="217"/>
    </location>
</feature>
<dbReference type="Proteomes" id="UP000545386">
    <property type="component" value="Unassembled WGS sequence"/>
</dbReference>
<feature type="transmembrane region" description="Helical" evidence="8">
    <location>
        <begin position="97"/>
        <end position="118"/>
    </location>
</feature>